<feature type="domain" description="Myb/SANT-like DNA-binding" evidence="2">
    <location>
        <begin position="74"/>
        <end position="145"/>
    </location>
</feature>
<dbReference type="EMBL" id="OZ035830">
    <property type="protein sequence ID" value="CAL1612665.1"/>
    <property type="molecule type" value="Genomic_DNA"/>
</dbReference>
<keyword evidence="4" id="KW-1185">Reference proteome</keyword>
<dbReference type="Proteomes" id="UP001497482">
    <property type="component" value="Chromosome 8"/>
</dbReference>
<gene>
    <name evidence="3" type="ORF">KC01_LOCUS38969</name>
</gene>
<evidence type="ECO:0000256" key="1">
    <source>
        <dbReference type="SAM" id="MobiDB-lite"/>
    </source>
</evidence>
<proteinExistence type="predicted"/>
<reference evidence="3 4" key="1">
    <citation type="submission" date="2024-04" db="EMBL/GenBank/DDBJ databases">
        <authorList>
            <person name="Waldvogel A.-M."/>
            <person name="Schoenle A."/>
        </authorList>
    </citation>
    <scope>NUCLEOTIDE SEQUENCE [LARGE SCALE GENOMIC DNA]</scope>
</reference>
<dbReference type="InterPro" id="IPR028002">
    <property type="entry name" value="Myb_DNA-bind_5"/>
</dbReference>
<accession>A0AAV2MHN1</accession>
<protein>
    <recommendedName>
        <fullName evidence="2">Myb/SANT-like DNA-binding domain-containing protein</fullName>
    </recommendedName>
</protein>
<feature type="compositionally biased region" description="Low complexity" evidence="1">
    <location>
        <begin position="223"/>
        <end position="232"/>
    </location>
</feature>
<sequence>MGRASGGEEEVTGSRGNFGRKWFTDCACCDLKHPANWILFWMELAWGEIGRGGGKGGGGVLHLKQFLSNRWRGEAELEVLLQEITRRRDVLFSSLCAGCNNTNKKEAWKEVWRAVDADSGEGRTIEEVKKKWFDLKCETKKNIAKFHRQMQLTGEATPLSELDQRIGAIIGETPLSGVPFTLDTNRGINAELPPPSWAAAIMDESEVLQSQIKTEPELEWTEPSCSSTSTRAPPSPPPRLMSDVELNNQERIADTLEKIAASLDTISKTLYDMNKNLKRK</sequence>
<evidence type="ECO:0000313" key="4">
    <source>
        <dbReference type="Proteomes" id="UP001497482"/>
    </source>
</evidence>
<evidence type="ECO:0000259" key="2">
    <source>
        <dbReference type="Pfam" id="PF13873"/>
    </source>
</evidence>
<name>A0AAV2MHN1_KNICA</name>
<dbReference type="Pfam" id="PF13873">
    <property type="entry name" value="Myb_DNA-bind_5"/>
    <property type="match status" value="1"/>
</dbReference>
<dbReference type="AlphaFoldDB" id="A0AAV2MHN1"/>
<feature type="region of interest" description="Disordered" evidence="1">
    <location>
        <begin position="216"/>
        <end position="240"/>
    </location>
</feature>
<dbReference type="GO" id="GO:0005634">
    <property type="term" value="C:nucleus"/>
    <property type="evidence" value="ECO:0007669"/>
    <property type="project" value="TreeGrafter"/>
</dbReference>
<dbReference type="PANTHER" id="PTHR23098">
    <property type="entry name" value="AGAP001331-PA-RELATED"/>
    <property type="match status" value="1"/>
</dbReference>
<organism evidence="3 4">
    <name type="scientific">Knipowitschia caucasica</name>
    <name type="common">Caucasian dwarf goby</name>
    <name type="synonym">Pomatoschistus caucasicus</name>
    <dbReference type="NCBI Taxonomy" id="637954"/>
    <lineage>
        <taxon>Eukaryota</taxon>
        <taxon>Metazoa</taxon>
        <taxon>Chordata</taxon>
        <taxon>Craniata</taxon>
        <taxon>Vertebrata</taxon>
        <taxon>Euteleostomi</taxon>
        <taxon>Actinopterygii</taxon>
        <taxon>Neopterygii</taxon>
        <taxon>Teleostei</taxon>
        <taxon>Neoteleostei</taxon>
        <taxon>Acanthomorphata</taxon>
        <taxon>Gobiaria</taxon>
        <taxon>Gobiiformes</taxon>
        <taxon>Gobioidei</taxon>
        <taxon>Gobiidae</taxon>
        <taxon>Gobiinae</taxon>
        <taxon>Knipowitschia</taxon>
    </lineage>
</organism>
<dbReference type="PANTHER" id="PTHR23098:SF16">
    <property type="entry name" value="REGULATORY PROTEIN ZESTE"/>
    <property type="match status" value="1"/>
</dbReference>
<evidence type="ECO:0000313" key="3">
    <source>
        <dbReference type="EMBL" id="CAL1612665.1"/>
    </source>
</evidence>